<keyword evidence="1" id="KW-0812">Transmembrane</keyword>
<keyword evidence="1" id="KW-0472">Membrane</keyword>
<dbReference type="EMBL" id="AP019536">
    <property type="protein sequence ID" value="BBI99894.1"/>
    <property type="molecule type" value="Genomic_DNA"/>
</dbReference>
<gene>
    <name evidence="2" type="ORF">FGKAn22_15870</name>
</gene>
<evidence type="ECO:0000313" key="2">
    <source>
        <dbReference type="EMBL" id="BBI99894.1"/>
    </source>
</evidence>
<feature type="transmembrane region" description="Helical" evidence="1">
    <location>
        <begin position="112"/>
        <end position="135"/>
    </location>
</feature>
<protein>
    <recommendedName>
        <fullName evidence="4">Yip1 domain-containing protein</fullName>
    </recommendedName>
</protein>
<feature type="transmembrane region" description="Helical" evidence="1">
    <location>
        <begin position="197"/>
        <end position="216"/>
    </location>
</feature>
<evidence type="ECO:0008006" key="4">
    <source>
        <dbReference type="Google" id="ProtNLM"/>
    </source>
</evidence>
<proteinExistence type="predicted"/>
<name>A0AAN1T1R8_9PROT</name>
<organism evidence="2 3">
    <name type="scientific">Ferrigenium kumadai</name>
    <dbReference type="NCBI Taxonomy" id="1682490"/>
    <lineage>
        <taxon>Bacteria</taxon>
        <taxon>Pseudomonadati</taxon>
        <taxon>Pseudomonadota</taxon>
        <taxon>Betaproteobacteria</taxon>
        <taxon>Nitrosomonadales</taxon>
        <taxon>Gallionellaceae</taxon>
        <taxon>Ferrigenium</taxon>
    </lineage>
</organism>
<dbReference type="AlphaFoldDB" id="A0AAN1T1R8"/>
<dbReference type="RefSeq" id="WP_212785157.1">
    <property type="nucleotide sequence ID" value="NZ_AP019536.1"/>
</dbReference>
<keyword evidence="3" id="KW-1185">Reference proteome</keyword>
<evidence type="ECO:0000313" key="3">
    <source>
        <dbReference type="Proteomes" id="UP001319121"/>
    </source>
</evidence>
<dbReference type="KEGG" id="fku:FGKAn22_15870"/>
<feature type="transmembrane region" description="Helical" evidence="1">
    <location>
        <begin position="163"/>
        <end position="185"/>
    </location>
</feature>
<evidence type="ECO:0000256" key="1">
    <source>
        <dbReference type="SAM" id="Phobius"/>
    </source>
</evidence>
<dbReference type="Proteomes" id="UP001319121">
    <property type="component" value="Chromosome"/>
</dbReference>
<feature type="transmembrane region" description="Helical" evidence="1">
    <location>
        <begin position="44"/>
        <end position="61"/>
    </location>
</feature>
<accession>A0AAN1T1R8</accession>
<keyword evidence="1" id="KW-1133">Transmembrane helix</keyword>
<sequence length="218" mass="24416">MANTEIRQIISYAPQYIGSLMRLLTQPSSFLASEFSKKRATKEAMMFLCASFIVATARILYGEFASMSEMESKLRWDSVITLLFAITLIAIVIYMLLHAFRSALTHDQCLTSAIYFISAAFIFLAVVYSICMPLLTESKAALSHIVTPEQLTPTKFYLLQSQVIFMFTAMLCFFVVWPLYLLWGIGRAGNLGIIRNLGFTTSMSMVSMIMVALVALST</sequence>
<reference evidence="2 3" key="1">
    <citation type="submission" date="2019-03" db="EMBL/GenBank/DDBJ databases">
        <title>Complete genome sequence of Ferrigenium kumadai strain An22, a microaerophilic iron-oxidizing bacterium isolated from a paddy field soil.</title>
        <authorList>
            <person name="Watanabe T."/>
            <person name="Asakawa S."/>
        </authorList>
    </citation>
    <scope>NUCLEOTIDE SEQUENCE [LARGE SCALE GENOMIC DNA]</scope>
    <source>
        <strain evidence="2 3">An22</strain>
    </source>
</reference>
<feature type="transmembrane region" description="Helical" evidence="1">
    <location>
        <begin position="81"/>
        <end position="100"/>
    </location>
</feature>